<evidence type="ECO:0000313" key="2">
    <source>
        <dbReference type="EMBL" id="PCH42026.1"/>
    </source>
</evidence>
<keyword evidence="3" id="KW-1185">Reference proteome</keyword>
<reference evidence="2 3" key="1">
    <citation type="journal article" date="2012" name="Science">
        <title>The Paleozoic origin of enzymatic lignin decomposition reconstructed from 31 fungal genomes.</title>
        <authorList>
            <person name="Floudas D."/>
            <person name="Binder M."/>
            <person name="Riley R."/>
            <person name="Barry K."/>
            <person name="Blanchette R.A."/>
            <person name="Henrissat B."/>
            <person name="Martinez A.T."/>
            <person name="Otillar R."/>
            <person name="Spatafora J.W."/>
            <person name="Yadav J.S."/>
            <person name="Aerts A."/>
            <person name="Benoit I."/>
            <person name="Boyd A."/>
            <person name="Carlson A."/>
            <person name="Copeland A."/>
            <person name="Coutinho P.M."/>
            <person name="de Vries R.P."/>
            <person name="Ferreira P."/>
            <person name="Findley K."/>
            <person name="Foster B."/>
            <person name="Gaskell J."/>
            <person name="Glotzer D."/>
            <person name="Gorecki P."/>
            <person name="Heitman J."/>
            <person name="Hesse C."/>
            <person name="Hori C."/>
            <person name="Igarashi K."/>
            <person name="Jurgens J.A."/>
            <person name="Kallen N."/>
            <person name="Kersten P."/>
            <person name="Kohler A."/>
            <person name="Kuees U."/>
            <person name="Kumar T.K.A."/>
            <person name="Kuo A."/>
            <person name="LaButti K."/>
            <person name="Larrondo L.F."/>
            <person name="Lindquist E."/>
            <person name="Ling A."/>
            <person name="Lombard V."/>
            <person name="Lucas S."/>
            <person name="Lundell T."/>
            <person name="Martin R."/>
            <person name="McLaughlin D.J."/>
            <person name="Morgenstern I."/>
            <person name="Morin E."/>
            <person name="Murat C."/>
            <person name="Nagy L.G."/>
            <person name="Nolan M."/>
            <person name="Ohm R.A."/>
            <person name="Patyshakuliyeva A."/>
            <person name="Rokas A."/>
            <person name="Ruiz-Duenas F.J."/>
            <person name="Sabat G."/>
            <person name="Salamov A."/>
            <person name="Samejima M."/>
            <person name="Schmutz J."/>
            <person name="Slot J.C."/>
            <person name="St John F."/>
            <person name="Stenlid J."/>
            <person name="Sun H."/>
            <person name="Sun S."/>
            <person name="Syed K."/>
            <person name="Tsang A."/>
            <person name="Wiebenga A."/>
            <person name="Young D."/>
            <person name="Pisabarro A."/>
            <person name="Eastwood D.C."/>
            <person name="Martin F."/>
            <person name="Cullen D."/>
            <person name="Grigoriev I.V."/>
            <person name="Hibbett D.S."/>
        </authorList>
    </citation>
    <scope>NUCLEOTIDE SEQUENCE [LARGE SCALE GENOMIC DNA]</scope>
    <source>
        <strain evidence="2 3">MD-104</strain>
    </source>
</reference>
<accession>A0A2H3JIL7</accession>
<dbReference type="Proteomes" id="UP000218811">
    <property type="component" value="Unassembled WGS sequence"/>
</dbReference>
<dbReference type="EMBL" id="KB468124">
    <property type="protein sequence ID" value="PCH42026.1"/>
    <property type="molecule type" value="Genomic_DNA"/>
</dbReference>
<organism evidence="2 3">
    <name type="scientific">Wolfiporia cocos (strain MD-104)</name>
    <name type="common">Brown rot fungus</name>
    <dbReference type="NCBI Taxonomy" id="742152"/>
    <lineage>
        <taxon>Eukaryota</taxon>
        <taxon>Fungi</taxon>
        <taxon>Dikarya</taxon>
        <taxon>Basidiomycota</taxon>
        <taxon>Agaricomycotina</taxon>
        <taxon>Agaricomycetes</taxon>
        <taxon>Polyporales</taxon>
        <taxon>Phaeolaceae</taxon>
        <taxon>Wolfiporia</taxon>
    </lineage>
</organism>
<evidence type="ECO:0000313" key="3">
    <source>
        <dbReference type="Proteomes" id="UP000218811"/>
    </source>
</evidence>
<name>A0A2H3JIL7_WOLCO</name>
<protein>
    <submittedName>
        <fullName evidence="2">Uncharacterized protein</fullName>
    </submittedName>
</protein>
<feature type="compositionally biased region" description="Basic and acidic residues" evidence="1">
    <location>
        <begin position="22"/>
        <end position="35"/>
    </location>
</feature>
<evidence type="ECO:0000256" key="1">
    <source>
        <dbReference type="SAM" id="MobiDB-lite"/>
    </source>
</evidence>
<feature type="compositionally biased region" description="Acidic residues" evidence="1">
    <location>
        <begin position="52"/>
        <end position="68"/>
    </location>
</feature>
<feature type="region of interest" description="Disordered" evidence="1">
    <location>
        <begin position="1"/>
        <end position="76"/>
    </location>
</feature>
<proteinExistence type="predicted"/>
<dbReference type="AlphaFoldDB" id="A0A2H3JIL7"/>
<dbReference type="STRING" id="742152.A0A2H3JIL7"/>
<sequence>MLNDDASNEGRKQEGTGTGHRAGMDEHVGTVERRLHALQGATDTSAAALVDDGGEPPAWDESDGESDMEPVHKTDQERQCVVLDAVGQEDLQSRKTVQTDFSADFMFPTASALMSMHLDELEAGEYDVQVPSNAGSTVAAGPSLSQANFKPLGIVPFPIIKSTPEAGTRYHS</sequence>
<gene>
    <name evidence="2" type="ORF">WOLCODRAFT_152077</name>
</gene>